<evidence type="ECO:0000256" key="3">
    <source>
        <dbReference type="ARBA" id="ARBA00012723"/>
    </source>
</evidence>
<proteinExistence type="inferred from homology"/>
<feature type="chain" id="PRO_5043665535" description="protein disulfide-isomerase" evidence="11">
    <location>
        <begin position="21"/>
        <end position="267"/>
    </location>
</feature>
<keyword evidence="8" id="KW-0676">Redox-active center</keyword>
<evidence type="ECO:0000313" key="14">
    <source>
        <dbReference type="Proteomes" id="UP001489004"/>
    </source>
</evidence>
<protein>
    <recommendedName>
        <fullName evidence="3">protein disulfide-isomerase</fullName>
        <ecNumber evidence="3">5.3.4.1</ecNumber>
    </recommendedName>
</protein>
<dbReference type="GO" id="GO:0006457">
    <property type="term" value="P:protein folding"/>
    <property type="evidence" value="ECO:0007669"/>
    <property type="project" value="TreeGrafter"/>
</dbReference>
<dbReference type="InterPro" id="IPR051063">
    <property type="entry name" value="PDI"/>
</dbReference>
<accession>A0AAW1PTJ5</accession>
<dbReference type="InterPro" id="IPR005788">
    <property type="entry name" value="PDI_thioredoxin-like_dom"/>
</dbReference>
<dbReference type="Gene3D" id="3.40.30.10">
    <property type="entry name" value="Glutaredoxin"/>
    <property type="match status" value="1"/>
</dbReference>
<comment type="catalytic activity">
    <reaction evidence="1">
        <text>Catalyzes the rearrangement of -S-S- bonds in proteins.</text>
        <dbReference type="EC" id="5.3.4.1"/>
    </reaction>
</comment>
<evidence type="ECO:0000256" key="9">
    <source>
        <dbReference type="RuleBase" id="RU004208"/>
    </source>
</evidence>
<dbReference type="InterPro" id="IPR036249">
    <property type="entry name" value="Thioredoxin-like_sf"/>
</dbReference>
<evidence type="ECO:0000256" key="5">
    <source>
        <dbReference type="ARBA" id="ARBA00022737"/>
    </source>
</evidence>
<dbReference type="PRINTS" id="PR00421">
    <property type="entry name" value="THIOREDOXIN"/>
</dbReference>
<evidence type="ECO:0000256" key="1">
    <source>
        <dbReference type="ARBA" id="ARBA00001182"/>
    </source>
</evidence>
<dbReference type="CDD" id="cd02998">
    <property type="entry name" value="PDI_a_ERp38"/>
    <property type="match status" value="1"/>
</dbReference>
<dbReference type="NCBIfam" id="TIGR01126">
    <property type="entry name" value="pdi_dom"/>
    <property type="match status" value="1"/>
</dbReference>
<dbReference type="EC" id="5.3.4.1" evidence="3"/>
<evidence type="ECO:0000256" key="11">
    <source>
        <dbReference type="SAM" id="SignalP"/>
    </source>
</evidence>
<reference evidence="13 14" key="1">
    <citation type="journal article" date="2024" name="Nat. Commun.">
        <title>Phylogenomics reveals the evolutionary origins of lichenization in chlorophyte algae.</title>
        <authorList>
            <person name="Puginier C."/>
            <person name="Libourel C."/>
            <person name="Otte J."/>
            <person name="Skaloud P."/>
            <person name="Haon M."/>
            <person name="Grisel S."/>
            <person name="Petersen M."/>
            <person name="Berrin J.G."/>
            <person name="Delaux P.M."/>
            <person name="Dal Grande F."/>
            <person name="Keller J."/>
        </authorList>
    </citation>
    <scope>NUCLEOTIDE SEQUENCE [LARGE SCALE GENOMIC DNA]</scope>
    <source>
        <strain evidence="13 14">SAG 2043</strain>
    </source>
</reference>
<dbReference type="InterPro" id="IPR036356">
    <property type="entry name" value="ERp29_C_sf"/>
</dbReference>
<dbReference type="InterPro" id="IPR013766">
    <property type="entry name" value="Thioredoxin_domain"/>
</dbReference>
<dbReference type="SUPFAM" id="SSF52833">
    <property type="entry name" value="Thioredoxin-like"/>
    <property type="match status" value="1"/>
</dbReference>
<dbReference type="PROSITE" id="PS51352">
    <property type="entry name" value="THIOREDOXIN_2"/>
    <property type="match status" value="1"/>
</dbReference>
<keyword evidence="14" id="KW-1185">Reference proteome</keyword>
<comment type="similarity">
    <text evidence="2 9">Belongs to the protein disulfide isomerase family.</text>
</comment>
<comment type="caution">
    <text evidence="13">The sequence shown here is derived from an EMBL/GenBank/DDBJ whole genome shotgun (WGS) entry which is preliminary data.</text>
</comment>
<dbReference type="InterPro" id="IPR017937">
    <property type="entry name" value="Thioredoxin_CS"/>
</dbReference>
<dbReference type="PANTHER" id="PTHR45672:SF11">
    <property type="entry name" value="PROTEIN DISULFIDE-ISOMERASE C17H9.14C"/>
    <property type="match status" value="1"/>
</dbReference>
<dbReference type="EMBL" id="JALJOR010000009">
    <property type="protein sequence ID" value="KAK9811741.1"/>
    <property type="molecule type" value="Genomic_DNA"/>
</dbReference>
<dbReference type="GO" id="GO:0003756">
    <property type="term" value="F:protein disulfide isomerase activity"/>
    <property type="evidence" value="ECO:0007669"/>
    <property type="project" value="UniProtKB-EC"/>
</dbReference>
<keyword evidence="7" id="KW-0413">Isomerase</keyword>
<dbReference type="AlphaFoldDB" id="A0AAW1PTJ5"/>
<evidence type="ECO:0000256" key="10">
    <source>
        <dbReference type="SAM" id="MobiDB-lite"/>
    </source>
</evidence>
<dbReference type="PANTHER" id="PTHR45672">
    <property type="entry name" value="PROTEIN DISULFIDE-ISOMERASE C17H9.14C-RELATED"/>
    <property type="match status" value="1"/>
</dbReference>
<dbReference type="CDD" id="cd00238">
    <property type="entry name" value="ERp29c"/>
    <property type="match status" value="1"/>
</dbReference>
<feature type="region of interest" description="Disordered" evidence="10">
    <location>
        <begin position="240"/>
        <end position="267"/>
    </location>
</feature>
<gene>
    <name evidence="13" type="ORF">WJX72_009349</name>
</gene>
<evidence type="ECO:0000256" key="2">
    <source>
        <dbReference type="ARBA" id="ARBA00006347"/>
    </source>
</evidence>
<dbReference type="Proteomes" id="UP001489004">
    <property type="component" value="Unassembled WGS sequence"/>
</dbReference>
<organism evidence="13 14">
    <name type="scientific">[Myrmecia] bisecta</name>
    <dbReference type="NCBI Taxonomy" id="41462"/>
    <lineage>
        <taxon>Eukaryota</taxon>
        <taxon>Viridiplantae</taxon>
        <taxon>Chlorophyta</taxon>
        <taxon>core chlorophytes</taxon>
        <taxon>Trebouxiophyceae</taxon>
        <taxon>Trebouxiales</taxon>
        <taxon>Trebouxiaceae</taxon>
        <taxon>Myrmecia</taxon>
    </lineage>
</organism>
<dbReference type="SUPFAM" id="SSF47933">
    <property type="entry name" value="ERP29 C domain-like"/>
    <property type="match status" value="1"/>
</dbReference>
<evidence type="ECO:0000256" key="4">
    <source>
        <dbReference type="ARBA" id="ARBA00022729"/>
    </source>
</evidence>
<feature type="compositionally biased region" description="Acidic residues" evidence="10">
    <location>
        <begin position="250"/>
        <end position="267"/>
    </location>
</feature>
<name>A0AAW1PTJ5_9CHLO</name>
<evidence type="ECO:0000256" key="7">
    <source>
        <dbReference type="ARBA" id="ARBA00023235"/>
    </source>
</evidence>
<keyword evidence="4 11" id="KW-0732">Signal</keyword>
<feature type="signal peptide" evidence="11">
    <location>
        <begin position="1"/>
        <end position="20"/>
    </location>
</feature>
<feature type="domain" description="Thioredoxin" evidence="12">
    <location>
        <begin position="10"/>
        <end position="143"/>
    </location>
</feature>
<dbReference type="InterPro" id="IPR011679">
    <property type="entry name" value="ERp29_C"/>
</dbReference>
<keyword evidence="5" id="KW-0677">Repeat</keyword>
<evidence type="ECO:0000256" key="6">
    <source>
        <dbReference type="ARBA" id="ARBA00023157"/>
    </source>
</evidence>
<evidence type="ECO:0000259" key="12">
    <source>
        <dbReference type="PROSITE" id="PS51352"/>
    </source>
</evidence>
<dbReference type="GO" id="GO:0005783">
    <property type="term" value="C:endoplasmic reticulum"/>
    <property type="evidence" value="ECO:0007669"/>
    <property type="project" value="InterPro"/>
</dbReference>
<dbReference type="Gene3D" id="1.20.1150.12">
    <property type="entry name" value="Endoplasmic reticulum resident protein 29, C-terminal domain"/>
    <property type="match status" value="1"/>
</dbReference>
<dbReference type="Pfam" id="PF00085">
    <property type="entry name" value="Thioredoxin"/>
    <property type="match status" value="1"/>
</dbReference>
<dbReference type="PROSITE" id="PS00194">
    <property type="entry name" value="THIOREDOXIN_1"/>
    <property type="match status" value="1"/>
</dbReference>
<dbReference type="Pfam" id="PF07749">
    <property type="entry name" value="ERp29"/>
    <property type="match status" value="1"/>
</dbReference>
<evidence type="ECO:0000256" key="8">
    <source>
        <dbReference type="ARBA" id="ARBA00023284"/>
    </source>
</evidence>
<keyword evidence="6" id="KW-1015">Disulfide bond</keyword>
<sequence length="267" mass="29255">MMKLCLATICLSLLTVAVFAADDPTVKLEGVVDLTPDNFDKIVTGGKHVLVEFYAPWCGHCKHLTPIYKELGATVNKDPKLKNRVVIAKVDADAHKSLGERFEVRGFPTIKHFARGQPVSKPDDYTGGRTHDDFVAFLRGKLAADKTFARVAALDNIVGSYADAADKTAVLKELQDKAGKLTDSEEQEHAKLYIKFVTKANEKGSDYFANEQSRLERILETGSVSSAKAGEISQKLSVLTAFTEPAGQSEADEDEEDDDDDEDVDDE</sequence>
<evidence type="ECO:0000313" key="13">
    <source>
        <dbReference type="EMBL" id="KAK9811741.1"/>
    </source>
</evidence>